<proteinExistence type="predicted"/>
<accession>A0A8J7DBS0</accession>
<comment type="caution">
    <text evidence="1">The sequence shown here is derived from an EMBL/GenBank/DDBJ whole genome shotgun (WGS) entry which is preliminary data.</text>
</comment>
<organism evidence="1 2">
    <name type="scientific">Desmonostoc muscorum LEGE 12446</name>
    <dbReference type="NCBI Taxonomy" id="1828758"/>
    <lineage>
        <taxon>Bacteria</taxon>
        <taxon>Bacillati</taxon>
        <taxon>Cyanobacteriota</taxon>
        <taxon>Cyanophyceae</taxon>
        <taxon>Nostocales</taxon>
        <taxon>Nostocaceae</taxon>
        <taxon>Desmonostoc</taxon>
    </lineage>
</organism>
<dbReference type="AlphaFoldDB" id="A0A8J7DBS0"/>
<evidence type="ECO:0000313" key="1">
    <source>
        <dbReference type="EMBL" id="MBE9021465.1"/>
    </source>
</evidence>
<name>A0A8J7DBS0_DESMC</name>
<protein>
    <submittedName>
        <fullName evidence="1">Uncharacterized protein</fullName>
    </submittedName>
</protein>
<sequence>MTSLNQRKSQILTQGKDIQLSGNTIKTEKFAIQKTLRNGGKIRFKIRYSAELKGFCLLEVFLMKADAETQVASMTIPNGGSTAKAQEQEQEFSIWEPGDYYFFFKMSSNNGTFLIEEYQLYWLAT</sequence>
<dbReference type="EMBL" id="JADEXS010000023">
    <property type="protein sequence ID" value="MBE9021465.1"/>
    <property type="molecule type" value="Genomic_DNA"/>
</dbReference>
<dbReference type="Proteomes" id="UP000622533">
    <property type="component" value="Unassembled WGS sequence"/>
</dbReference>
<evidence type="ECO:0000313" key="2">
    <source>
        <dbReference type="Proteomes" id="UP000622533"/>
    </source>
</evidence>
<dbReference type="RefSeq" id="WP_193913587.1">
    <property type="nucleotide sequence ID" value="NZ_JADEXS020000001.1"/>
</dbReference>
<keyword evidence="2" id="KW-1185">Reference proteome</keyword>
<reference evidence="1" key="1">
    <citation type="submission" date="2020-10" db="EMBL/GenBank/DDBJ databases">
        <authorList>
            <person name="Castelo-Branco R."/>
            <person name="Eusebio N."/>
            <person name="Adriana R."/>
            <person name="Vieira A."/>
            <person name="Brugerolle De Fraissinette N."/>
            <person name="Rezende De Castro R."/>
            <person name="Schneider M.P."/>
            <person name="Vasconcelos V."/>
            <person name="Leao P.N."/>
        </authorList>
    </citation>
    <scope>NUCLEOTIDE SEQUENCE</scope>
    <source>
        <strain evidence="1">LEGE 12446</strain>
    </source>
</reference>
<gene>
    <name evidence="1" type="ORF">IQ276_03020</name>
</gene>